<sequence length="174" mass="19359">MARRIGVRASPIRVRPARLEDLAAIEAIEAAVFAVDRLSRRSLRYFLKSKTALFLVLDVNNHVAGYSLMSFRQGSLSPRLYSIALDPVEQGRGLGRFLLGASERAAKARGAVAMRLEVRVDNARAIELYKKNGYRSFAAVEDYYQDGAAALRFEKEFAQDGEAEPARIIRADPL</sequence>
<proteinExistence type="predicted"/>
<dbReference type="PANTHER" id="PTHR43617">
    <property type="entry name" value="L-AMINO ACID N-ACETYLTRANSFERASE"/>
    <property type="match status" value="1"/>
</dbReference>
<dbReference type="Gene3D" id="3.40.630.30">
    <property type="match status" value="1"/>
</dbReference>
<keyword evidence="2" id="KW-0012">Acyltransferase</keyword>
<dbReference type="InterPro" id="IPR016181">
    <property type="entry name" value="Acyl_CoA_acyltransferase"/>
</dbReference>
<evidence type="ECO:0000313" key="3">
    <source>
        <dbReference type="Proteomes" id="UP001626536"/>
    </source>
</evidence>
<dbReference type="Pfam" id="PF00583">
    <property type="entry name" value="Acetyltransf_1"/>
    <property type="match status" value="1"/>
</dbReference>
<name>A0ABZ0HS03_9HYPH</name>
<reference evidence="2 3" key="1">
    <citation type="submission" date="2023-10" db="EMBL/GenBank/DDBJ databases">
        <title>Novel methanotroph of the genus Methylocapsa from a subarctic wetland.</title>
        <authorList>
            <person name="Belova S.E."/>
            <person name="Oshkin I.Y."/>
            <person name="Miroshnikov K."/>
            <person name="Dedysh S.N."/>
        </authorList>
    </citation>
    <scope>NUCLEOTIDE SEQUENCE [LARGE SCALE GENOMIC DNA]</scope>
    <source>
        <strain evidence="2 3">RX1</strain>
    </source>
</reference>
<dbReference type="RefSeq" id="WP_407339531.1">
    <property type="nucleotide sequence ID" value="NZ_CP136862.1"/>
</dbReference>
<protein>
    <submittedName>
        <fullName evidence="2">GNAT family N-acetyltransferase</fullName>
        <ecNumber evidence="2">2.3.1.-</ecNumber>
    </submittedName>
</protein>
<dbReference type="EC" id="2.3.1.-" evidence="2"/>
<dbReference type="SUPFAM" id="SSF55729">
    <property type="entry name" value="Acyl-CoA N-acyltransferases (Nat)"/>
    <property type="match status" value="1"/>
</dbReference>
<keyword evidence="3" id="KW-1185">Reference proteome</keyword>
<keyword evidence="2" id="KW-0808">Transferase</keyword>
<organism evidence="2 3">
    <name type="scientific">Methylocapsa polymorpha</name>
    <dbReference type="NCBI Taxonomy" id="3080828"/>
    <lineage>
        <taxon>Bacteria</taxon>
        <taxon>Pseudomonadati</taxon>
        <taxon>Pseudomonadota</taxon>
        <taxon>Alphaproteobacteria</taxon>
        <taxon>Hyphomicrobiales</taxon>
        <taxon>Beijerinckiaceae</taxon>
        <taxon>Methylocapsa</taxon>
    </lineage>
</organism>
<dbReference type="PROSITE" id="PS51186">
    <property type="entry name" value="GNAT"/>
    <property type="match status" value="1"/>
</dbReference>
<dbReference type="InterPro" id="IPR000182">
    <property type="entry name" value="GNAT_dom"/>
</dbReference>
<gene>
    <name evidence="2" type="ORF">RZS28_01910</name>
</gene>
<evidence type="ECO:0000313" key="2">
    <source>
        <dbReference type="EMBL" id="WOJ90084.1"/>
    </source>
</evidence>
<dbReference type="GO" id="GO:0016746">
    <property type="term" value="F:acyltransferase activity"/>
    <property type="evidence" value="ECO:0007669"/>
    <property type="project" value="UniProtKB-KW"/>
</dbReference>
<dbReference type="EMBL" id="CP136862">
    <property type="protein sequence ID" value="WOJ90084.1"/>
    <property type="molecule type" value="Genomic_DNA"/>
</dbReference>
<dbReference type="InterPro" id="IPR050276">
    <property type="entry name" value="MshD_Acetyltransferase"/>
</dbReference>
<evidence type="ECO:0000259" key="1">
    <source>
        <dbReference type="PROSITE" id="PS51186"/>
    </source>
</evidence>
<feature type="domain" description="N-acetyltransferase" evidence="1">
    <location>
        <begin position="12"/>
        <end position="158"/>
    </location>
</feature>
<dbReference type="Proteomes" id="UP001626536">
    <property type="component" value="Chromosome"/>
</dbReference>
<dbReference type="CDD" id="cd04301">
    <property type="entry name" value="NAT_SF"/>
    <property type="match status" value="1"/>
</dbReference>
<accession>A0ABZ0HS03</accession>
<dbReference type="PANTHER" id="PTHR43617:SF33">
    <property type="entry name" value="SPORE COAT POLYSACCHARIDE BIOSYNTHESIS PROTEIN SPSD"/>
    <property type="match status" value="1"/>
</dbReference>